<dbReference type="RefSeq" id="WP_095686846.1">
    <property type="nucleotide sequence ID" value="NZ_CP022745.1"/>
</dbReference>
<gene>
    <name evidence="6" type="ORF">CJD35_05190</name>
</gene>
<evidence type="ECO:0000313" key="7">
    <source>
        <dbReference type="Proteomes" id="UP000217141"/>
    </source>
</evidence>
<dbReference type="AlphaFoldDB" id="A0A249MRU0"/>
<feature type="domain" description="Transglycosylase SLT" evidence="5">
    <location>
        <begin position="36"/>
        <end position="142"/>
    </location>
</feature>
<dbReference type="Pfam" id="PF01464">
    <property type="entry name" value="SLT"/>
    <property type="match status" value="1"/>
</dbReference>
<proteinExistence type="inferred from homology"/>
<comment type="similarity">
    <text evidence="2">Belongs to the virb1 family.</text>
</comment>
<dbReference type="CDD" id="cd00254">
    <property type="entry name" value="LT-like"/>
    <property type="match status" value="1"/>
</dbReference>
<evidence type="ECO:0000313" key="6">
    <source>
        <dbReference type="EMBL" id="ASY43914.1"/>
    </source>
</evidence>
<evidence type="ECO:0000256" key="4">
    <source>
        <dbReference type="SAM" id="SignalP"/>
    </source>
</evidence>
<organism evidence="6 7">
    <name type="scientific">Sphingobium xenophagum</name>
    <dbReference type="NCBI Taxonomy" id="121428"/>
    <lineage>
        <taxon>Bacteria</taxon>
        <taxon>Pseudomonadati</taxon>
        <taxon>Pseudomonadota</taxon>
        <taxon>Alphaproteobacteria</taxon>
        <taxon>Sphingomonadales</taxon>
        <taxon>Sphingomonadaceae</taxon>
        <taxon>Sphingobium</taxon>
    </lineage>
</organism>
<feature type="chain" id="PRO_5012331914" evidence="4">
    <location>
        <begin position="22"/>
        <end position="217"/>
    </location>
</feature>
<dbReference type="SUPFAM" id="SSF53955">
    <property type="entry name" value="Lysozyme-like"/>
    <property type="match status" value="1"/>
</dbReference>
<dbReference type="Proteomes" id="UP000217141">
    <property type="component" value="Chromosome I"/>
</dbReference>
<evidence type="ECO:0000256" key="1">
    <source>
        <dbReference type="ARBA" id="ARBA00007734"/>
    </source>
</evidence>
<feature type="region of interest" description="Disordered" evidence="3">
    <location>
        <begin position="185"/>
        <end position="217"/>
    </location>
</feature>
<comment type="similarity">
    <text evidence="1">Belongs to the transglycosylase Slt family.</text>
</comment>
<sequence length="217" mass="22593">MAALKGLALAAALLAATPAGAAPSESDPVSRWRAEIAEASARFGVPVAWIERVMRAESGGQTMLRGRPITSRAGAMGLMQLMPATWAAMRATLGLGRDPHVPRDNILAGTAYLRAMYDRFGYPGLFAAYNAGPGRYAAYLASGRTLPGETRVYLATVTSTVTGTPSGPLPSLPQRLPPTLFVTLRGGGAPVDPSPSRAGTQASGRLFVSLSSDRPGR</sequence>
<dbReference type="PANTHER" id="PTHR37423:SF2">
    <property type="entry name" value="MEMBRANE-BOUND LYTIC MUREIN TRANSGLYCOSYLASE C"/>
    <property type="match status" value="1"/>
</dbReference>
<protein>
    <submittedName>
        <fullName evidence="6">Lytic transglycosylase</fullName>
    </submittedName>
</protein>
<accession>A0A249MRU0</accession>
<dbReference type="KEGG" id="shyd:CJD35_05190"/>
<dbReference type="InterPro" id="IPR008258">
    <property type="entry name" value="Transglycosylase_SLT_dom_1"/>
</dbReference>
<name>A0A249MRU0_SPHXE</name>
<reference evidence="6 7" key="1">
    <citation type="submission" date="2017-08" db="EMBL/GenBank/DDBJ databases">
        <title>Whole Genome Sequence of Sphingobium hydrophobicum C1: Insights into Adaption to the Electronic-waste Contaminated Sediment.</title>
        <authorList>
            <person name="Song D."/>
            <person name="Chen X."/>
            <person name="Xu M."/>
        </authorList>
    </citation>
    <scope>NUCLEOTIDE SEQUENCE [LARGE SCALE GENOMIC DNA]</scope>
    <source>
        <strain evidence="6 7">C1</strain>
    </source>
</reference>
<evidence type="ECO:0000256" key="2">
    <source>
        <dbReference type="ARBA" id="ARBA00009387"/>
    </source>
</evidence>
<dbReference type="Gene3D" id="1.10.530.10">
    <property type="match status" value="1"/>
</dbReference>
<dbReference type="EMBL" id="CP022745">
    <property type="protein sequence ID" value="ASY43914.1"/>
    <property type="molecule type" value="Genomic_DNA"/>
</dbReference>
<evidence type="ECO:0000259" key="5">
    <source>
        <dbReference type="Pfam" id="PF01464"/>
    </source>
</evidence>
<keyword evidence="4" id="KW-0732">Signal</keyword>
<evidence type="ECO:0000256" key="3">
    <source>
        <dbReference type="SAM" id="MobiDB-lite"/>
    </source>
</evidence>
<dbReference type="InterPro" id="IPR023346">
    <property type="entry name" value="Lysozyme-like_dom_sf"/>
</dbReference>
<dbReference type="PANTHER" id="PTHR37423">
    <property type="entry name" value="SOLUBLE LYTIC MUREIN TRANSGLYCOSYLASE-RELATED"/>
    <property type="match status" value="1"/>
</dbReference>
<feature type="signal peptide" evidence="4">
    <location>
        <begin position="1"/>
        <end position="21"/>
    </location>
</feature>